<dbReference type="InterPro" id="IPR017946">
    <property type="entry name" value="PLC-like_Pdiesterase_TIM-brl"/>
</dbReference>
<dbReference type="AlphaFoldDB" id="A0A6A6VHQ3"/>
<dbReference type="Pfam" id="PF26146">
    <property type="entry name" value="PI-PLC_X"/>
    <property type="match status" value="1"/>
</dbReference>
<feature type="chain" id="PRO_5025467363" description="PLC-like phosphodiesterase" evidence="1">
    <location>
        <begin position="21"/>
        <end position="367"/>
    </location>
</feature>
<evidence type="ECO:0000256" key="1">
    <source>
        <dbReference type="SAM" id="SignalP"/>
    </source>
</evidence>
<dbReference type="PANTHER" id="PTHR13593">
    <property type="match status" value="1"/>
</dbReference>
<dbReference type="GO" id="GO:0006629">
    <property type="term" value="P:lipid metabolic process"/>
    <property type="evidence" value="ECO:0007669"/>
    <property type="project" value="InterPro"/>
</dbReference>
<dbReference type="InterPro" id="IPR051057">
    <property type="entry name" value="PI-PLC_domain"/>
</dbReference>
<gene>
    <name evidence="2" type="ORF">M011DRAFT_398712</name>
</gene>
<organism evidence="2 3">
    <name type="scientific">Sporormia fimetaria CBS 119925</name>
    <dbReference type="NCBI Taxonomy" id="1340428"/>
    <lineage>
        <taxon>Eukaryota</taxon>
        <taxon>Fungi</taxon>
        <taxon>Dikarya</taxon>
        <taxon>Ascomycota</taxon>
        <taxon>Pezizomycotina</taxon>
        <taxon>Dothideomycetes</taxon>
        <taxon>Pleosporomycetidae</taxon>
        <taxon>Pleosporales</taxon>
        <taxon>Sporormiaceae</taxon>
        <taxon>Sporormia</taxon>
    </lineage>
</organism>
<evidence type="ECO:0000313" key="3">
    <source>
        <dbReference type="Proteomes" id="UP000799440"/>
    </source>
</evidence>
<dbReference type="EMBL" id="MU006566">
    <property type="protein sequence ID" value="KAF2749346.1"/>
    <property type="molecule type" value="Genomic_DNA"/>
</dbReference>
<dbReference type="Proteomes" id="UP000799440">
    <property type="component" value="Unassembled WGS sequence"/>
</dbReference>
<feature type="signal peptide" evidence="1">
    <location>
        <begin position="1"/>
        <end position="20"/>
    </location>
</feature>
<sequence length="367" mass="40993">MAPLFFLSALLFITVGWTAAVPTACNNSPDLCSQPYDMVTHLGAHDSPFLHNPSTQFSSFGNQCFNTLSQLDAGVRLLSTQVHVAANEQTGKRELHVCHTSCALFDAGALRDWLLEVRLWMDRNPNEVVTLLMVNMDGVDARELEGVYSEADIAHYGYVPLDIFKAPAPTTEKGSFWPTLGEMIESGQRLVTFVNPLKPDMENAPYLLDEFTFVWENNYETIDPSAFDCNPHRPSNNSTIEDMTSSGRLFLMNHFLYWQQAFQGIQVPDIRNINMTNGWQGPGALGEHMVRCGNELMRQPTFVLVDFFHVGPALDTIDIFNAVSHPVGRSEVMQELMDEHSQSLGVKPSVCLLLWLVVVVGVWNPLG</sequence>
<dbReference type="OrthoDB" id="7984201at2759"/>
<protein>
    <recommendedName>
        <fullName evidence="4">PLC-like phosphodiesterase</fullName>
    </recommendedName>
</protein>
<name>A0A6A6VHQ3_9PLEO</name>
<dbReference type="Gene3D" id="3.20.20.190">
    <property type="entry name" value="Phosphatidylinositol (PI) phosphodiesterase"/>
    <property type="match status" value="1"/>
</dbReference>
<dbReference type="SUPFAM" id="SSF51695">
    <property type="entry name" value="PLC-like phosphodiesterases"/>
    <property type="match status" value="1"/>
</dbReference>
<keyword evidence="3" id="KW-1185">Reference proteome</keyword>
<accession>A0A6A6VHQ3</accession>
<dbReference type="GO" id="GO:0008081">
    <property type="term" value="F:phosphoric diester hydrolase activity"/>
    <property type="evidence" value="ECO:0007669"/>
    <property type="project" value="InterPro"/>
</dbReference>
<keyword evidence="1" id="KW-0732">Signal</keyword>
<dbReference type="PANTHER" id="PTHR13593:SF80">
    <property type="entry name" value="PLC-LIKE PHOSPHODIESTERASE"/>
    <property type="match status" value="1"/>
</dbReference>
<reference evidence="2" key="1">
    <citation type="journal article" date="2020" name="Stud. Mycol.">
        <title>101 Dothideomycetes genomes: a test case for predicting lifestyles and emergence of pathogens.</title>
        <authorList>
            <person name="Haridas S."/>
            <person name="Albert R."/>
            <person name="Binder M."/>
            <person name="Bloem J."/>
            <person name="Labutti K."/>
            <person name="Salamov A."/>
            <person name="Andreopoulos B."/>
            <person name="Baker S."/>
            <person name="Barry K."/>
            <person name="Bills G."/>
            <person name="Bluhm B."/>
            <person name="Cannon C."/>
            <person name="Castanera R."/>
            <person name="Culley D."/>
            <person name="Daum C."/>
            <person name="Ezra D."/>
            <person name="Gonzalez J."/>
            <person name="Henrissat B."/>
            <person name="Kuo A."/>
            <person name="Liang C."/>
            <person name="Lipzen A."/>
            <person name="Lutzoni F."/>
            <person name="Magnuson J."/>
            <person name="Mondo S."/>
            <person name="Nolan M."/>
            <person name="Ohm R."/>
            <person name="Pangilinan J."/>
            <person name="Park H.-J."/>
            <person name="Ramirez L."/>
            <person name="Alfaro M."/>
            <person name="Sun H."/>
            <person name="Tritt A."/>
            <person name="Yoshinaga Y."/>
            <person name="Zwiers L.-H."/>
            <person name="Turgeon B."/>
            <person name="Goodwin S."/>
            <person name="Spatafora J."/>
            <person name="Crous P."/>
            <person name="Grigoriev I."/>
        </authorList>
    </citation>
    <scope>NUCLEOTIDE SEQUENCE</scope>
    <source>
        <strain evidence="2">CBS 119925</strain>
    </source>
</reference>
<evidence type="ECO:0000313" key="2">
    <source>
        <dbReference type="EMBL" id="KAF2749346.1"/>
    </source>
</evidence>
<evidence type="ECO:0008006" key="4">
    <source>
        <dbReference type="Google" id="ProtNLM"/>
    </source>
</evidence>
<proteinExistence type="predicted"/>